<dbReference type="GO" id="GO:0006520">
    <property type="term" value="P:amino acid metabolic process"/>
    <property type="evidence" value="ECO:0007669"/>
    <property type="project" value="InterPro"/>
</dbReference>
<dbReference type="EMBL" id="CADILD010000004">
    <property type="protein sequence ID" value="CAB3920858.1"/>
    <property type="molecule type" value="Genomic_DNA"/>
</dbReference>
<dbReference type="EC" id="2.6.1.-" evidence="6"/>
<comment type="cofactor">
    <cofactor evidence="1 6">
        <name>pyridoxal 5'-phosphate</name>
        <dbReference type="ChEBI" id="CHEBI:597326"/>
    </cofactor>
</comment>
<sequence length="383" mass="42914">MPQISNHASALQEAVSVRYNNAVYELKRSGQDIIVLSLGEAFFELPPVSLDGLPHPEGLHYSHSRGVPELRERVALYYRKTYGVNVDPDNEILFTSGSKAAIYFSMMAVLNPGDDVLIPEPMWVSYPEQARLCLANPITIPFPSKISDFERYLTDKTRLLIINNPNNPTGYVYSKRELQYLADLARANDIYLLSDEAYSDFLVNDEFVSAGRLDNTKSHTIVCNSISKNLGISGWRIGYAISNSQLIHQLLKINQHVITCPATNLQHYLVQNFDSLIQTTSPQITHVVKKRAVVAEYLQSQSLEYVTGTAGFYLFVSIAPSLMDSERFALRLLHEHQVCAVPGIGYGPSCDKFIRLSVGSEPLERIYRGIDAIKRLIAETCHA</sequence>
<evidence type="ECO:0000313" key="9">
    <source>
        <dbReference type="Proteomes" id="UP000494105"/>
    </source>
</evidence>
<accession>A0A6S7ESH7</accession>
<dbReference type="PANTHER" id="PTHR46383">
    <property type="entry name" value="ASPARTATE AMINOTRANSFERASE"/>
    <property type="match status" value="1"/>
</dbReference>
<evidence type="ECO:0000313" key="8">
    <source>
        <dbReference type="EMBL" id="CAB3920858.1"/>
    </source>
</evidence>
<dbReference type="CDD" id="cd00609">
    <property type="entry name" value="AAT_like"/>
    <property type="match status" value="1"/>
</dbReference>
<feature type="domain" description="Aminotransferase class I/classII large" evidence="7">
    <location>
        <begin position="59"/>
        <end position="360"/>
    </location>
</feature>
<dbReference type="RefSeq" id="WP_175129971.1">
    <property type="nucleotide sequence ID" value="NZ_CADILD010000004.1"/>
</dbReference>
<evidence type="ECO:0000256" key="6">
    <source>
        <dbReference type="RuleBase" id="RU000481"/>
    </source>
</evidence>
<evidence type="ECO:0000256" key="1">
    <source>
        <dbReference type="ARBA" id="ARBA00001933"/>
    </source>
</evidence>
<dbReference type="InterPro" id="IPR015424">
    <property type="entry name" value="PyrdxlP-dep_Trfase"/>
</dbReference>
<dbReference type="PROSITE" id="PS00105">
    <property type="entry name" value="AA_TRANSFER_CLASS_1"/>
    <property type="match status" value="1"/>
</dbReference>
<dbReference type="Gene3D" id="3.40.640.10">
    <property type="entry name" value="Type I PLP-dependent aspartate aminotransferase-like (Major domain)"/>
    <property type="match status" value="1"/>
</dbReference>
<dbReference type="GO" id="GO:0030170">
    <property type="term" value="F:pyridoxal phosphate binding"/>
    <property type="evidence" value="ECO:0007669"/>
    <property type="project" value="InterPro"/>
</dbReference>
<dbReference type="PANTHER" id="PTHR46383:SF1">
    <property type="entry name" value="ASPARTATE AMINOTRANSFERASE"/>
    <property type="match status" value="1"/>
</dbReference>
<dbReference type="InterPro" id="IPR004838">
    <property type="entry name" value="NHTrfase_class1_PyrdxlP-BS"/>
</dbReference>
<dbReference type="InterPro" id="IPR004839">
    <property type="entry name" value="Aminotransferase_I/II_large"/>
</dbReference>
<keyword evidence="3 6" id="KW-0032">Aminotransferase</keyword>
<dbReference type="Proteomes" id="UP000494105">
    <property type="component" value="Unassembled WGS sequence"/>
</dbReference>
<keyword evidence="5" id="KW-0663">Pyridoxal phosphate</keyword>
<dbReference type="SUPFAM" id="SSF53383">
    <property type="entry name" value="PLP-dependent transferases"/>
    <property type="match status" value="1"/>
</dbReference>
<dbReference type="InterPro" id="IPR015422">
    <property type="entry name" value="PyrdxlP-dep_Trfase_small"/>
</dbReference>
<reference evidence="8 9" key="1">
    <citation type="submission" date="2020-04" db="EMBL/GenBank/DDBJ databases">
        <authorList>
            <person name="De Canck E."/>
        </authorList>
    </citation>
    <scope>NUCLEOTIDE SEQUENCE [LARGE SCALE GENOMIC DNA]</scope>
    <source>
        <strain evidence="8 9">LMG 1861</strain>
    </source>
</reference>
<evidence type="ECO:0000259" key="7">
    <source>
        <dbReference type="Pfam" id="PF00155"/>
    </source>
</evidence>
<gene>
    <name evidence="8" type="primary">aspC_2</name>
    <name evidence="8" type="ORF">LMG1861_05395</name>
</gene>
<proteinExistence type="inferred from homology"/>
<evidence type="ECO:0000256" key="5">
    <source>
        <dbReference type="ARBA" id="ARBA00022898"/>
    </source>
</evidence>
<name>A0A6S7ESH7_9BURK</name>
<comment type="similarity">
    <text evidence="2 6">Belongs to the class-I pyridoxal-phosphate-dependent aminotransferase family.</text>
</comment>
<protein>
    <recommendedName>
        <fullName evidence="6">Aminotransferase</fullName>
        <ecNumber evidence="6">2.6.1.-</ecNumber>
    </recommendedName>
</protein>
<dbReference type="AlphaFoldDB" id="A0A6S7ESH7"/>
<dbReference type="InterPro" id="IPR050596">
    <property type="entry name" value="AspAT/PAT-like"/>
</dbReference>
<evidence type="ECO:0000256" key="3">
    <source>
        <dbReference type="ARBA" id="ARBA00022576"/>
    </source>
</evidence>
<dbReference type="Gene3D" id="3.90.1150.10">
    <property type="entry name" value="Aspartate Aminotransferase, domain 1"/>
    <property type="match status" value="1"/>
</dbReference>
<organism evidence="8 9">
    <name type="scientific">Achromobacter piechaudii</name>
    <dbReference type="NCBI Taxonomy" id="72556"/>
    <lineage>
        <taxon>Bacteria</taxon>
        <taxon>Pseudomonadati</taxon>
        <taxon>Pseudomonadota</taxon>
        <taxon>Betaproteobacteria</taxon>
        <taxon>Burkholderiales</taxon>
        <taxon>Alcaligenaceae</taxon>
        <taxon>Achromobacter</taxon>
    </lineage>
</organism>
<evidence type="ECO:0000256" key="4">
    <source>
        <dbReference type="ARBA" id="ARBA00022679"/>
    </source>
</evidence>
<dbReference type="GO" id="GO:0008483">
    <property type="term" value="F:transaminase activity"/>
    <property type="evidence" value="ECO:0007669"/>
    <property type="project" value="UniProtKB-KW"/>
</dbReference>
<evidence type="ECO:0000256" key="2">
    <source>
        <dbReference type="ARBA" id="ARBA00007441"/>
    </source>
</evidence>
<dbReference type="Pfam" id="PF00155">
    <property type="entry name" value="Aminotran_1_2"/>
    <property type="match status" value="1"/>
</dbReference>
<keyword evidence="4 6" id="KW-0808">Transferase</keyword>
<dbReference type="InterPro" id="IPR015421">
    <property type="entry name" value="PyrdxlP-dep_Trfase_major"/>
</dbReference>